<feature type="region of interest" description="Disordered" evidence="2">
    <location>
        <begin position="41"/>
        <end position="79"/>
    </location>
</feature>
<sequence length="422" mass="47921">MNATEWTVLEPFFAVDGGEPATLAAALAWVDDADFEAFTQTPEQALSTSSTASSTSEDGDDTPRELPVKSRKRRQTRRNEIQLLHGMARQLEARLAFLRERAAKGQLAGAAKVNTSTRKTNRMWKHIAANQVKALNESERKNASLRAAVEDQLRLIKDLERFVMKKRRKTLSWSPEYYKLSSGVDPFYDPAVEKEMYESVEEMLSDVDRILADKRMQGDSNEPVNVTEVTSDDQDRPVVESLHTRLFPFAHQAVANALWTMWTAEHVHVINNLRRKDIHVDGDCVRGDLDGEFQLRNATARFRAKMIGRRVIQDDRIVMPAVALIEPVIQVDDNPLSGVYFRLRIWNIFCKTPEDEPATSRVFYSLCTPLTFSEDQAKERRGIGALTNVVLQASRARLNMNNQILENQLLDNFAKLDLSDKS</sequence>
<accession>A0A8K1C8Q0</accession>
<feature type="coiled-coil region" evidence="1">
    <location>
        <begin position="81"/>
        <end position="108"/>
    </location>
</feature>
<name>A0A8K1C8Q0_PYTOL</name>
<feature type="compositionally biased region" description="Low complexity" evidence="2">
    <location>
        <begin position="47"/>
        <end position="56"/>
    </location>
</feature>
<evidence type="ECO:0000256" key="1">
    <source>
        <dbReference type="SAM" id="Coils"/>
    </source>
</evidence>
<dbReference type="OrthoDB" id="106293at2759"/>
<evidence type="ECO:0000313" key="3">
    <source>
        <dbReference type="EMBL" id="TMW58253.1"/>
    </source>
</evidence>
<organism evidence="3 4">
    <name type="scientific">Pythium oligandrum</name>
    <name type="common">Mycoparasitic fungus</name>
    <dbReference type="NCBI Taxonomy" id="41045"/>
    <lineage>
        <taxon>Eukaryota</taxon>
        <taxon>Sar</taxon>
        <taxon>Stramenopiles</taxon>
        <taxon>Oomycota</taxon>
        <taxon>Peronosporomycetes</taxon>
        <taxon>Pythiales</taxon>
        <taxon>Pythiaceae</taxon>
        <taxon>Pythium</taxon>
    </lineage>
</organism>
<keyword evidence="4" id="KW-1185">Reference proteome</keyword>
<proteinExistence type="predicted"/>
<evidence type="ECO:0000313" key="4">
    <source>
        <dbReference type="Proteomes" id="UP000794436"/>
    </source>
</evidence>
<dbReference type="Proteomes" id="UP000794436">
    <property type="component" value="Unassembled WGS sequence"/>
</dbReference>
<dbReference type="EMBL" id="SPLM01000112">
    <property type="protein sequence ID" value="TMW58253.1"/>
    <property type="molecule type" value="Genomic_DNA"/>
</dbReference>
<evidence type="ECO:0000256" key="2">
    <source>
        <dbReference type="SAM" id="MobiDB-lite"/>
    </source>
</evidence>
<dbReference type="AlphaFoldDB" id="A0A8K1C8Q0"/>
<protein>
    <submittedName>
        <fullName evidence="3">Uncharacterized protein</fullName>
    </submittedName>
</protein>
<gene>
    <name evidence="3" type="ORF">Poli38472_011841</name>
</gene>
<reference evidence="3" key="1">
    <citation type="submission" date="2019-03" db="EMBL/GenBank/DDBJ databases">
        <title>Long read genome sequence of the mycoparasitic Pythium oligandrum ATCC 38472 isolated from sugarbeet rhizosphere.</title>
        <authorList>
            <person name="Gaulin E."/>
        </authorList>
    </citation>
    <scope>NUCLEOTIDE SEQUENCE</scope>
    <source>
        <strain evidence="3">ATCC 38472_TT</strain>
    </source>
</reference>
<comment type="caution">
    <text evidence="3">The sequence shown here is derived from an EMBL/GenBank/DDBJ whole genome shotgun (WGS) entry which is preliminary data.</text>
</comment>
<keyword evidence="1" id="KW-0175">Coiled coil</keyword>